<dbReference type="InterPro" id="IPR005733">
    <property type="entry name" value="TopoI_bac-type"/>
</dbReference>
<dbReference type="Gene3D" id="2.70.20.10">
    <property type="entry name" value="Topoisomerase I, domain 3"/>
    <property type="match status" value="1"/>
</dbReference>
<dbReference type="InterPro" id="IPR000380">
    <property type="entry name" value="Topo_IA"/>
</dbReference>
<evidence type="ECO:0000256" key="5">
    <source>
        <dbReference type="ARBA" id="ARBA00023029"/>
    </source>
</evidence>
<evidence type="ECO:0000259" key="10">
    <source>
        <dbReference type="PROSITE" id="PS50880"/>
    </source>
</evidence>
<dbReference type="NCBIfam" id="TIGR01051">
    <property type="entry name" value="topA_bact"/>
    <property type="match status" value="1"/>
</dbReference>
<keyword evidence="6 8" id="KW-0238">DNA-binding</keyword>
<dbReference type="Gene3D" id="1.10.460.10">
    <property type="entry name" value="Topoisomerase I, domain 2"/>
    <property type="match status" value="1"/>
</dbReference>
<dbReference type="SMART" id="SM00436">
    <property type="entry name" value="TOP1Bc"/>
    <property type="match status" value="1"/>
</dbReference>
<feature type="site" description="Interaction with DNA" evidence="8">
    <location>
        <position position="176"/>
    </location>
</feature>
<comment type="catalytic activity">
    <reaction evidence="1 8">
        <text>ATP-independent breakage of single-stranded DNA, followed by passage and rejoining.</text>
        <dbReference type="EC" id="5.6.2.1"/>
    </reaction>
</comment>
<reference evidence="12 13" key="1">
    <citation type="journal article" name="Front. Microbiol.">
        <title>Sugar Metabolism of the First Thermophilic Planctomycete Thermogutta terrifontis: Comparative Genomic and Transcriptomic Approaches.</title>
        <authorList>
            <person name="Elcheninov A.G."/>
            <person name="Menzel P."/>
            <person name="Gudbergsdottir S.R."/>
            <person name="Slesarev A.I."/>
            <person name="Kadnikov V.V."/>
            <person name="Krogh A."/>
            <person name="Bonch-Osmolovskaya E.A."/>
            <person name="Peng X."/>
            <person name="Kublanov I.V."/>
        </authorList>
    </citation>
    <scope>NUCLEOTIDE SEQUENCE [LARGE SCALE GENOMIC DNA]</scope>
    <source>
        <strain evidence="12 13">R1</strain>
    </source>
</reference>
<dbReference type="InterPro" id="IPR025589">
    <property type="entry name" value="Toprim_C_rpt"/>
</dbReference>
<feature type="site" description="Interaction with DNA" evidence="8">
    <location>
        <position position="57"/>
    </location>
</feature>
<keyword evidence="4" id="KW-0460">Magnesium</keyword>
<name>A0A286RLM3_9BACT</name>
<dbReference type="InterPro" id="IPR013825">
    <property type="entry name" value="Topo_IA_cen_sub2"/>
</dbReference>
<protein>
    <recommendedName>
        <fullName evidence="8">DNA topoisomerase 1</fullName>
        <ecNumber evidence="8">5.6.2.1</ecNumber>
    </recommendedName>
    <alternativeName>
        <fullName evidence="8">DNA topoisomerase I</fullName>
    </alternativeName>
</protein>
<dbReference type="HAMAP" id="MF_00952">
    <property type="entry name" value="Topoisom_1_prok"/>
    <property type="match status" value="1"/>
</dbReference>
<dbReference type="CDD" id="cd03363">
    <property type="entry name" value="TOPRIM_TopoIA_TopoI"/>
    <property type="match status" value="1"/>
</dbReference>
<feature type="region of interest" description="Interaction with DNA" evidence="8">
    <location>
        <begin position="200"/>
        <end position="205"/>
    </location>
</feature>
<dbReference type="SUPFAM" id="SSF56712">
    <property type="entry name" value="Prokaryotic type I DNA topoisomerase"/>
    <property type="match status" value="1"/>
</dbReference>
<feature type="site" description="Interaction with DNA" evidence="8">
    <location>
        <position position="542"/>
    </location>
</feature>
<dbReference type="InterPro" id="IPR003601">
    <property type="entry name" value="Topo_IA_2"/>
</dbReference>
<evidence type="ECO:0000259" key="11">
    <source>
        <dbReference type="PROSITE" id="PS52039"/>
    </source>
</evidence>
<comment type="subunit">
    <text evidence="8">Monomer.</text>
</comment>
<dbReference type="GO" id="GO:0003677">
    <property type="term" value="F:DNA binding"/>
    <property type="evidence" value="ECO:0007669"/>
    <property type="project" value="UniProtKB-KW"/>
</dbReference>
<dbReference type="InterPro" id="IPR013826">
    <property type="entry name" value="Topo_IA_cen_sub3"/>
</dbReference>
<feature type="region of interest" description="Disordered" evidence="9">
    <location>
        <begin position="714"/>
        <end position="738"/>
    </location>
</feature>
<evidence type="ECO:0000256" key="4">
    <source>
        <dbReference type="ARBA" id="ARBA00022842"/>
    </source>
</evidence>
<keyword evidence="13" id="KW-1185">Reference proteome</keyword>
<dbReference type="OrthoDB" id="9804262at2"/>
<evidence type="ECO:0000313" key="12">
    <source>
        <dbReference type="EMBL" id="ASV76875.1"/>
    </source>
</evidence>
<comment type="function">
    <text evidence="8">Releases the supercoiling and torsional tension of DNA, which is introduced during the DNA replication and transcription, by transiently cleaving and rejoining one strand of the DNA duplex. Introduces a single-strand break via transesterification at a target site in duplex DNA. The scissile phosphodiester is attacked by the catalytic tyrosine of the enzyme, resulting in the formation of a DNA-(5'-phosphotyrosyl)-enzyme intermediate and the expulsion of a 3'-OH DNA strand. The free DNA strand then undergoes passage around the unbroken strand, thus removing DNA supercoils. Finally, in the religation step, the DNA 3'-OH attacks the covalent intermediate to expel the active-site tyrosine and restore the DNA phosphodiester backbone.</text>
</comment>
<comment type="similarity">
    <text evidence="2 8">Belongs to the type IA topoisomerase family.</text>
</comment>
<evidence type="ECO:0000256" key="6">
    <source>
        <dbReference type="ARBA" id="ARBA00023125"/>
    </source>
</evidence>
<evidence type="ECO:0000256" key="1">
    <source>
        <dbReference type="ARBA" id="ARBA00000213"/>
    </source>
</evidence>
<dbReference type="KEGG" id="ttf:THTE_4274"/>
<dbReference type="InterPro" id="IPR003602">
    <property type="entry name" value="Topo_IA_DNA-bd_dom"/>
</dbReference>
<keyword evidence="3" id="KW-0479">Metal-binding</keyword>
<dbReference type="Gene3D" id="1.10.290.10">
    <property type="entry name" value="Topoisomerase I, domain 4"/>
    <property type="match status" value="1"/>
</dbReference>
<feature type="site" description="Interaction with DNA" evidence="8">
    <location>
        <position position="177"/>
    </location>
</feature>
<dbReference type="PROSITE" id="PS00396">
    <property type="entry name" value="TOPO_IA_1"/>
    <property type="match status" value="1"/>
</dbReference>
<dbReference type="SMART" id="SM00493">
    <property type="entry name" value="TOPRIM"/>
    <property type="match status" value="1"/>
</dbReference>
<gene>
    <name evidence="8" type="primary">topA</name>
    <name evidence="12" type="ORF">THTE_4274</name>
</gene>
<evidence type="ECO:0000256" key="2">
    <source>
        <dbReference type="ARBA" id="ARBA00009446"/>
    </source>
</evidence>
<keyword evidence="7 8" id="KW-0413">Isomerase</keyword>
<dbReference type="InterPro" id="IPR034149">
    <property type="entry name" value="TOPRIM_TopoI"/>
</dbReference>
<feature type="site" description="Interaction with DNA" evidence="8">
    <location>
        <position position="180"/>
    </location>
</feature>
<organism evidence="12 13">
    <name type="scientific">Thermogutta terrifontis</name>
    <dbReference type="NCBI Taxonomy" id="1331910"/>
    <lineage>
        <taxon>Bacteria</taxon>
        <taxon>Pseudomonadati</taxon>
        <taxon>Planctomycetota</taxon>
        <taxon>Planctomycetia</taxon>
        <taxon>Pirellulales</taxon>
        <taxon>Thermoguttaceae</taxon>
        <taxon>Thermogutta</taxon>
    </lineage>
</organism>
<dbReference type="PROSITE" id="PS50880">
    <property type="entry name" value="TOPRIM"/>
    <property type="match status" value="1"/>
</dbReference>
<dbReference type="PANTHER" id="PTHR42785">
    <property type="entry name" value="DNA TOPOISOMERASE, TYPE IA, CORE"/>
    <property type="match status" value="1"/>
</dbReference>
<evidence type="ECO:0000313" key="13">
    <source>
        <dbReference type="Proteomes" id="UP000215086"/>
    </source>
</evidence>
<dbReference type="Pfam" id="PF13368">
    <property type="entry name" value="Toprim_C_rpt"/>
    <property type="match status" value="4"/>
</dbReference>
<dbReference type="InterPro" id="IPR013824">
    <property type="entry name" value="Topo_IA_cen_sub1"/>
</dbReference>
<dbReference type="CDD" id="cd00186">
    <property type="entry name" value="TOP1Ac"/>
    <property type="match status" value="1"/>
</dbReference>
<dbReference type="SMART" id="SM00437">
    <property type="entry name" value="TOP1Ac"/>
    <property type="match status" value="1"/>
</dbReference>
<dbReference type="GO" id="GO:0003917">
    <property type="term" value="F:DNA topoisomerase type I (single strand cut, ATP-independent) activity"/>
    <property type="evidence" value="ECO:0007669"/>
    <property type="project" value="UniProtKB-UniRule"/>
</dbReference>
<dbReference type="InterPro" id="IPR006171">
    <property type="entry name" value="TOPRIM_dom"/>
</dbReference>
<dbReference type="InterPro" id="IPR013497">
    <property type="entry name" value="Topo_IA_cen"/>
</dbReference>
<dbReference type="GO" id="GO:0006265">
    <property type="term" value="P:DNA topological change"/>
    <property type="evidence" value="ECO:0007669"/>
    <property type="project" value="UniProtKB-UniRule"/>
</dbReference>
<dbReference type="PANTHER" id="PTHR42785:SF1">
    <property type="entry name" value="DNA TOPOISOMERASE"/>
    <property type="match status" value="1"/>
</dbReference>
<dbReference type="EC" id="5.6.2.1" evidence="8"/>
<dbReference type="Pfam" id="PF01131">
    <property type="entry name" value="Topoisom_bac"/>
    <property type="match status" value="1"/>
</dbReference>
<dbReference type="Pfam" id="PF01751">
    <property type="entry name" value="Toprim"/>
    <property type="match status" value="1"/>
</dbReference>
<evidence type="ECO:0000256" key="8">
    <source>
        <dbReference type="HAMAP-Rule" id="MF_00952"/>
    </source>
</evidence>
<dbReference type="EMBL" id="CP018477">
    <property type="protein sequence ID" value="ASV76875.1"/>
    <property type="molecule type" value="Genomic_DNA"/>
</dbReference>
<dbReference type="InterPro" id="IPR023406">
    <property type="entry name" value="Topo_IA_AS"/>
</dbReference>
<feature type="site" description="Interaction with DNA" evidence="8">
    <location>
        <position position="192"/>
    </location>
</feature>
<evidence type="ECO:0000256" key="3">
    <source>
        <dbReference type="ARBA" id="ARBA00022723"/>
    </source>
</evidence>
<proteinExistence type="inferred from homology"/>
<dbReference type="RefSeq" id="WP_095416560.1">
    <property type="nucleotide sequence ID" value="NZ_CP018477.1"/>
</dbReference>
<feature type="site" description="Interaction with DNA" evidence="8">
    <location>
        <position position="347"/>
    </location>
</feature>
<feature type="site" description="Interaction with DNA" evidence="8">
    <location>
        <position position="185"/>
    </location>
</feature>
<dbReference type="PRINTS" id="PR00417">
    <property type="entry name" value="PRTPISMRASEI"/>
</dbReference>
<dbReference type="InterPro" id="IPR023405">
    <property type="entry name" value="Topo_IA_core_domain"/>
</dbReference>
<feature type="active site" description="O-(5'-phospho-DNA)-tyrosine intermediate" evidence="8">
    <location>
        <position position="345"/>
    </location>
</feature>
<accession>A0A286RLM3</accession>
<dbReference type="PROSITE" id="PS52039">
    <property type="entry name" value="TOPO_IA_2"/>
    <property type="match status" value="1"/>
</dbReference>
<dbReference type="GO" id="GO:0046872">
    <property type="term" value="F:metal ion binding"/>
    <property type="evidence" value="ECO:0007669"/>
    <property type="project" value="UniProtKB-KW"/>
</dbReference>
<dbReference type="InterPro" id="IPR028612">
    <property type="entry name" value="Topoisom_1_IA"/>
</dbReference>
<evidence type="ECO:0000256" key="9">
    <source>
        <dbReference type="SAM" id="MobiDB-lite"/>
    </source>
</evidence>
<feature type="domain" description="Topo IA-type catalytic" evidence="11">
    <location>
        <begin position="166"/>
        <end position="612"/>
    </location>
</feature>
<dbReference type="Gene3D" id="3.40.50.140">
    <property type="match status" value="1"/>
</dbReference>
<feature type="domain" description="Toprim" evidence="10">
    <location>
        <begin position="27"/>
        <end position="151"/>
    </location>
</feature>
<dbReference type="AlphaFoldDB" id="A0A286RLM3"/>
<feature type="region of interest" description="Disordered" evidence="9">
    <location>
        <begin position="1"/>
        <end position="25"/>
    </location>
</feature>
<keyword evidence="5 8" id="KW-0799">Topoisomerase</keyword>
<dbReference type="Proteomes" id="UP000215086">
    <property type="component" value="Chromosome"/>
</dbReference>
<evidence type="ECO:0000256" key="7">
    <source>
        <dbReference type="ARBA" id="ARBA00023235"/>
    </source>
</evidence>
<sequence>MAKKKASRAEKSDSPQTRAARGKGEKIKLVIVESPTKARTISRFLGSPYAIEASLGHIRDLPERATECPPEYRSKPWAYLGVDVENGFQPIYIVPKDKVKQVQKLKKALQSAEELLLATDEDREGEAISWHLCEVLQPQVPVQRLVFHEITREAILQALRSPRQIDENLVRAQEARRILDRLFGYDVSPLLWKKIRPGLSAGRVQSVAVRLIVDRERQRMAFRSATYWDLAADCLSPQGAHFSAQLVSVNGRGIPSGKDFDPQTGQLKNPELLLLDQAAAEELAARLQGKSARVILAEEKPYTSRPSPPFTTSTLQQEANRKFGFTARYTMQLAQRLYENGYITYMRTDSTHLADEAVESARQLIESQYGPEYLPERPRVYQTTVKNAQEAHEAIRPAGHPFASPESLKDVLSRDELRLYDLIWKRTVACQMADARGRRMTVRVEAEGAVFQATGRTIDFPGFLRAYVEGADDPDAELADRETLLPPLRVGDAVLLETVEPKSHVTQPPARYTEATLTRALEELGIGRPSTYATIIDTILERKYVIKKNNALVPTWVAFAVCQLLEQHFPELVDYSFTAQMEDELDAISRGELHWVDYLKRFYYGDGHPGLKRLLEAKIAEIDAREINRIRIGRPSDVGEDQPEIYVRIGRYGPMLEWGDKRVRLPENIAPDELTPDVAKTFFEKAEKEGEPIGVCPETGKPIYLRTGRFGTYLQRGNGENGEATERVSLPPGVRPESLTPEKALELFRFPRNLGSHPETGEPVEVHLGIYGPYIKCGEATRSLPDGKSPTEITLEEALQLLAEPKSRRRRIAQLRELGTSPVTGQPVRVMSGRYGPYVTDGQTNATLPKDVSPDDVTLEEALQWLAEKAQREAVSGKKKVVRRRTKKAG</sequence>